<comment type="caution">
    <text evidence="2">The sequence shown here is derived from an EMBL/GenBank/DDBJ whole genome shotgun (WGS) entry which is preliminary data.</text>
</comment>
<accession>A0ABR8P2V1</accession>
<sequence length="74" mass="8842">MSNLHVLSTERLNKLIDETQLTLQELKEEVVRREHLQQEHEIKDLDHHMTSAEFNLNSIKNFIAYLLEESKKNK</sequence>
<dbReference type="EMBL" id="JACYFC010000004">
    <property type="protein sequence ID" value="MBD5772119.1"/>
    <property type="molecule type" value="Genomic_DNA"/>
</dbReference>
<reference evidence="2 3" key="1">
    <citation type="submission" date="2020-09" db="EMBL/GenBank/DDBJ databases">
        <title>Marinomonas sp. nov., isolated from the cysticercosis algae of Qingdao, China.</title>
        <authorList>
            <person name="Sun X."/>
        </authorList>
    </citation>
    <scope>NUCLEOTIDE SEQUENCE [LARGE SCALE GENOMIC DNA]</scope>
    <source>
        <strain evidence="2 3">SM2066</strain>
    </source>
</reference>
<protein>
    <recommendedName>
        <fullName evidence="4">DUF904 domain-containing protein</fullName>
    </recommendedName>
</protein>
<evidence type="ECO:0000313" key="3">
    <source>
        <dbReference type="Proteomes" id="UP000604161"/>
    </source>
</evidence>
<keyword evidence="1" id="KW-0175">Coiled coil</keyword>
<dbReference type="RefSeq" id="WP_191595496.1">
    <property type="nucleotide sequence ID" value="NZ_JACYFC010000004.1"/>
</dbReference>
<evidence type="ECO:0000313" key="2">
    <source>
        <dbReference type="EMBL" id="MBD5772119.1"/>
    </source>
</evidence>
<evidence type="ECO:0000256" key="1">
    <source>
        <dbReference type="SAM" id="Coils"/>
    </source>
</evidence>
<gene>
    <name evidence="2" type="ORF">IF202_13845</name>
</gene>
<evidence type="ECO:0008006" key="4">
    <source>
        <dbReference type="Google" id="ProtNLM"/>
    </source>
</evidence>
<feature type="coiled-coil region" evidence="1">
    <location>
        <begin position="9"/>
        <end position="43"/>
    </location>
</feature>
<name>A0ABR8P2V1_9GAMM</name>
<organism evidence="2 3">
    <name type="scientific">Marinomonas colpomeniae</name>
    <dbReference type="NCBI Taxonomy" id="2774408"/>
    <lineage>
        <taxon>Bacteria</taxon>
        <taxon>Pseudomonadati</taxon>
        <taxon>Pseudomonadota</taxon>
        <taxon>Gammaproteobacteria</taxon>
        <taxon>Oceanospirillales</taxon>
        <taxon>Oceanospirillaceae</taxon>
        <taxon>Marinomonas</taxon>
    </lineage>
</organism>
<keyword evidence="3" id="KW-1185">Reference proteome</keyword>
<dbReference type="Proteomes" id="UP000604161">
    <property type="component" value="Unassembled WGS sequence"/>
</dbReference>
<proteinExistence type="predicted"/>